<dbReference type="AlphaFoldDB" id="A0A0B8NLS3"/>
<feature type="transmembrane region" description="Helical" evidence="1">
    <location>
        <begin position="127"/>
        <end position="150"/>
    </location>
</feature>
<feature type="transmembrane region" description="Helical" evidence="1">
    <location>
        <begin position="350"/>
        <end position="369"/>
    </location>
</feature>
<feature type="transmembrane region" description="Helical" evidence="1">
    <location>
        <begin position="76"/>
        <end position="95"/>
    </location>
</feature>
<keyword evidence="1" id="KW-0472">Membrane</keyword>
<feature type="transmembrane region" description="Helical" evidence="1">
    <location>
        <begin position="156"/>
        <end position="180"/>
    </location>
</feature>
<gene>
    <name evidence="2" type="ORF">NSK11_contig00119-0003</name>
</gene>
<dbReference type="GeneID" id="93376254"/>
<keyword evidence="1" id="KW-0812">Transmembrane</keyword>
<reference evidence="3" key="1">
    <citation type="submission" date="2015-07" db="EMBL/GenBank/DDBJ databases">
        <title>Nocardia seriolae U-1 whole genome shotgun sequence.</title>
        <authorList>
            <person name="Imajoh M."/>
            <person name="Fukumoto Y."/>
            <person name="Sukeda M."/>
            <person name="Yamane J."/>
            <person name="Yamasaki K."/>
            <person name="Shimizu M."/>
            <person name="Ohnishi K."/>
            <person name="Oshima S."/>
        </authorList>
    </citation>
    <scope>NUCLEOTIDE SEQUENCE [LARGE SCALE GENOMIC DNA]</scope>
    <source>
        <strain evidence="3">U-1</strain>
    </source>
</reference>
<evidence type="ECO:0000256" key="1">
    <source>
        <dbReference type="SAM" id="Phobius"/>
    </source>
</evidence>
<keyword evidence="3" id="KW-1185">Reference proteome</keyword>
<dbReference type="Proteomes" id="UP000037179">
    <property type="component" value="Unassembled WGS sequence"/>
</dbReference>
<comment type="caution">
    <text evidence="2">The sequence shown here is derived from an EMBL/GenBank/DDBJ whole genome shotgun (WGS) entry which is preliminary data.</text>
</comment>
<dbReference type="Pfam" id="PF12679">
    <property type="entry name" value="ABC2_membrane_2"/>
    <property type="match status" value="1"/>
</dbReference>
<dbReference type="PANTHER" id="PTHR43471">
    <property type="entry name" value="ABC TRANSPORTER PERMEASE"/>
    <property type="match status" value="1"/>
</dbReference>
<sequence length="386" mass="41134">MTAPISAGTALGARVRSWCATVGVLAGMELRQRVRTTRWKATLAAVFLVLSLGVFGSLYSATALSEATYRDWAPNLYTIVVGLELFLGVILAPTLTATAINGDRKDATLALVQATPISKWQLALGKLLGNWAACTALILIASPYLIWGAAAAPYGFGWGLLGIMVLWIIFGCYCAVGLGFSAVTARPAGSAVSTQATVFFLILGLPALFALRLPTTARDHTVTIPSYGHPADTLDWRDPKVCTDTPIVWSLNHSERIWWLLAPNPFLIIPDLVAPHDPAPREPRYGSGRTASPTIATELARQLSEARSGPYIVGPTCDESSAGFGAIGSDSTDYYARERAHGDSQLGNSWYPGLLTTVALGALGFTVAARRLSVPARRLPRGVRIA</sequence>
<accession>A0A0B8NLS3</accession>
<dbReference type="GO" id="GO:0005886">
    <property type="term" value="C:plasma membrane"/>
    <property type="evidence" value="ECO:0007669"/>
    <property type="project" value="UniProtKB-SubCell"/>
</dbReference>
<dbReference type="EMBL" id="BBYQ01000119">
    <property type="protein sequence ID" value="GAP31567.1"/>
    <property type="molecule type" value="Genomic_DNA"/>
</dbReference>
<feature type="transmembrane region" description="Helical" evidence="1">
    <location>
        <begin position="41"/>
        <end position="64"/>
    </location>
</feature>
<keyword evidence="1" id="KW-1133">Transmembrane helix</keyword>
<protein>
    <submittedName>
        <fullName evidence="2">Uncharacterized protein</fullName>
    </submittedName>
</protein>
<dbReference type="GO" id="GO:0140359">
    <property type="term" value="F:ABC-type transporter activity"/>
    <property type="evidence" value="ECO:0007669"/>
    <property type="project" value="InterPro"/>
</dbReference>
<organism evidence="2 3">
    <name type="scientific">Nocardia seriolae</name>
    <dbReference type="NCBI Taxonomy" id="37332"/>
    <lineage>
        <taxon>Bacteria</taxon>
        <taxon>Bacillati</taxon>
        <taxon>Actinomycetota</taxon>
        <taxon>Actinomycetes</taxon>
        <taxon>Mycobacteriales</taxon>
        <taxon>Nocardiaceae</taxon>
        <taxon>Nocardia</taxon>
    </lineage>
</organism>
<dbReference type="RefSeq" id="WP_033090170.1">
    <property type="nucleotide sequence ID" value="NZ_AP017900.1"/>
</dbReference>
<proteinExistence type="predicted"/>
<name>A0A0B8NLS3_9NOCA</name>
<reference evidence="2 3" key="2">
    <citation type="journal article" date="2016" name="Genome Announc.">
        <title>Draft Genome Sequence of Erythromycin- and Oxytetracycline-Sensitive Nocardia seriolae Strain U-1 (NBRC 110359).</title>
        <authorList>
            <person name="Imajoh M."/>
            <person name="Sukeda M."/>
            <person name="Shimizu M."/>
            <person name="Yamane J."/>
            <person name="Ohnishi K."/>
            <person name="Oshima S."/>
        </authorList>
    </citation>
    <scope>NUCLEOTIDE SEQUENCE [LARGE SCALE GENOMIC DNA]</scope>
    <source>
        <strain evidence="2 3">U-1</strain>
    </source>
</reference>
<evidence type="ECO:0000313" key="2">
    <source>
        <dbReference type="EMBL" id="GAP31567.1"/>
    </source>
</evidence>
<feature type="transmembrane region" description="Helical" evidence="1">
    <location>
        <begin position="192"/>
        <end position="211"/>
    </location>
</feature>
<evidence type="ECO:0000313" key="3">
    <source>
        <dbReference type="Proteomes" id="UP000037179"/>
    </source>
</evidence>